<keyword evidence="5" id="KW-1185">Reference proteome</keyword>
<keyword evidence="2" id="KW-0804">Transcription</keyword>
<accession>A0A2W7CAV7</accession>
<dbReference type="SMART" id="SM00342">
    <property type="entry name" value="HTH_ARAC"/>
    <property type="match status" value="1"/>
</dbReference>
<dbReference type="PROSITE" id="PS01124">
    <property type="entry name" value="HTH_ARAC_FAMILY_2"/>
    <property type="match status" value="1"/>
</dbReference>
<dbReference type="PANTHER" id="PTHR43130:SF3">
    <property type="entry name" value="HTH-TYPE TRANSCRIPTIONAL REGULATOR RV1931C"/>
    <property type="match status" value="1"/>
</dbReference>
<dbReference type="Pfam" id="PF12833">
    <property type="entry name" value="HTH_18"/>
    <property type="match status" value="1"/>
</dbReference>
<dbReference type="SUPFAM" id="SSF52317">
    <property type="entry name" value="Class I glutamine amidotransferase-like"/>
    <property type="match status" value="1"/>
</dbReference>
<evidence type="ECO:0000313" key="4">
    <source>
        <dbReference type="EMBL" id="PZV40104.1"/>
    </source>
</evidence>
<reference evidence="5" key="1">
    <citation type="submission" date="2017-03" db="EMBL/GenBank/DDBJ databases">
        <authorList>
            <person name="Safronova V.I."/>
            <person name="Sazanova A.L."/>
            <person name="Chirak E.R."/>
        </authorList>
    </citation>
    <scope>NUCLEOTIDE SEQUENCE [LARGE SCALE GENOMIC DNA]</scope>
    <source>
        <strain evidence="5">Ach-343</strain>
    </source>
</reference>
<feature type="domain" description="HTH araC/xylS-type" evidence="3">
    <location>
        <begin position="209"/>
        <end position="307"/>
    </location>
</feature>
<organism evidence="4 5">
    <name type="scientific">Mesorhizobium kowhaii</name>
    <dbReference type="NCBI Taxonomy" id="1300272"/>
    <lineage>
        <taxon>Bacteria</taxon>
        <taxon>Pseudomonadati</taxon>
        <taxon>Pseudomonadota</taxon>
        <taxon>Alphaproteobacteria</taxon>
        <taxon>Hyphomicrobiales</taxon>
        <taxon>Phyllobacteriaceae</taxon>
        <taxon>Mesorhizobium</taxon>
    </lineage>
</organism>
<gene>
    <name evidence="4" type="ORF">B5V02_02220</name>
</gene>
<dbReference type="AlphaFoldDB" id="A0A2W7CAV7"/>
<dbReference type="CDD" id="cd03137">
    <property type="entry name" value="GATase1_AraC_1"/>
    <property type="match status" value="1"/>
</dbReference>
<comment type="caution">
    <text evidence="4">The sequence shown here is derived from an EMBL/GenBank/DDBJ whole genome shotgun (WGS) entry which is preliminary data.</text>
</comment>
<protein>
    <submittedName>
        <fullName evidence="4">AraC family transcriptional regulator</fullName>
    </submittedName>
</protein>
<dbReference type="InterPro" id="IPR029062">
    <property type="entry name" value="Class_I_gatase-like"/>
</dbReference>
<dbReference type="InterPro" id="IPR052158">
    <property type="entry name" value="INH-QAR"/>
</dbReference>
<evidence type="ECO:0000259" key="3">
    <source>
        <dbReference type="PROSITE" id="PS01124"/>
    </source>
</evidence>
<evidence type="ECO:0000256" key="2">
    <source>
        <dbReference type="ARBA" id="ARBA00023163"/>
    </source>
</evidence>
<proteinExistence type="predicted"/>
<dbReference type="EMBL" id="MZXV01000012">
    <property type="protein sequence ID" value="PZV40104.1"/>
    <property type="molecule type" value="Genomic_DNA"/>
</dbReference>
<dbReference type="PANTHER" id="PTHR43130">
    <property type="entry name" value="ARAC-FAMILY TRANSCRIPTIONAL REGULATOR"/>
    <property type="match status" value="1"/>
</dbReference>
<dbReference type="SUPFAM" id="SSF46689">
    <property type="entry name" value="Homeodomain-like"/>
    <property type="match status" value="2"/>
</dbReference>
<dbReference type="InterPro" id="IPR018060">
    <property type="entry name" value="HTH_AraC"/>
</dbReference>
<dbReference type="Proteomes" id="UP000248616">
    <property type="component" value="Unassembled WGS sequence"/>
</dbReference>
<evidence type="ECO:0000256" key="1">
    <source>
        <dbReference type="ARBA" id="ARBA00023015"/>
    </source>
</evidence>
<keyword evidence="1" id="KW-0805">Transcription regulation</keyword>
<dbReference type="OrthoDB" id="186587at2"/>
<sequence length="314" mass="34453">MLRVGLVLPAGFNVLTYSTVATFETVNLISGEELYNISLLSELGGPVANSFGCITNTEPLDAGPFDTLLVGSGVCCTQPSPALAAFLQEASRKTRRIASMCLSAFVLAEAGILDGRRATTHWAWAQELQVRFPKVKVEMDRIFIADGPVWSSAGMTAVVDMALGLVERDLGADLARATAKMMVVHHRRAGGQSQHSAMLELDAKSDRVQDALAFARKNLRGPLTVERLAEAARLSPRQFTRVFRLETGQSPARAIENLRLEAARYMLEQGRLPIEEIARETGFGDRERMRRSFLRSYGQTPQAIRNVSHPLAQL</sequence>
<dbReference type="Pfam" id="PF01965">
    <property type="entry name" value="DJ-1_PfpI"/>
    <property type="match status" value="1"/>
</dbReference>
<evidence type="ECO:0000313" key="5">
    <source>
        <dbReference type="Proteomes" id="UP000248616"/>
    </source>
</evidence>
<dbReference type="Gene3D" id="3.40.50.880">
    <property type="match status" value="1"/>
</dbReference>
<dbReference type="InterPro" id="IPR002818">
    <property type="entry name" value="DJ-1/PfpI"/>
</dbReference>
<dbReference type="GO" id="GO:0003700">
    <property type="term" value="F:DNA-binding transcription factor activity"/>
    <property type="evidence" value="ECO:0007669"/>
    <property type="project" value="InterPro"/>
</dbReference>
<name>A0A2W7CAV7_9HYPH</name>
<dbReference type="RefSeq" id="WP_111542635.1">
    <property type="nucleotide sequence ID" value="NZ_MZXV01000012.1"/>
</dbReference>
<dbReference type="InterPro" id="IPR009057">
    <property type="entry name" value="Homeodomain-like_sf"/>
</dbReference>
<dbReference type="GO" id="GO:0043565">
    <property type="term" value="F:sequence-specific DNA binding"/>
    <property type="evidence" value="ECO:0007669"/>
    <property type="project" value="InterPro"/>
</dbReference>
<dbReference type="Gene3D" id="1.10.10.60">
    <property type="entry name" value="Homeodomain-like"/>
    <property type="match status" value="1"/>
</dbReference>